<keyword evidence="2" id="KW-1185">Reference proteome</keyword>
<dbReference type="EMBL" id="JBFOLK010000001">
    <property type="protein sequence ID" value="KAL2542423.1"/>
    <property type="molecule type" value="Genomic_DNA"/>
</dbReference>
<evidence type="ECO:0000313" key="2">
    <source>
        <dbReference type="Proteomes" id="UP001604336"/>
    </source>
</evidence>
<dbReference type="Proteomes" id="UP001604336">
    <property type="component" value="Unassembled WGS sequence"/>
</dbReference>
<sequence length="170" mass="19264">MQKHIWAEREVILTDFSYSEMVNLIHSCGWQRVAGKPHLAYLLLVKEFLANFNHGIEEPKADHRYTTWVRGKWIKFSPAVITNYYGLSANDNEPIPADVDMTQCATSRSPMFPCLISVLCLADGVSLLPHEELESPEPPITKRTLRNPVARRAVDNLAPIPAAKTDRLLR</sequence>
<organism evidence="1 2">
    <name type="scientific">Abeliophyllum distichum</name>
    <dbReference type="NCBI Taxonomy" id="126358"/>
    <lineage>
        <taxon>Eukaryota</taxon>
        <taxon>Viridiplantae</taxon>
        <taxon>Streptophyta</taxon>
        <taxon>Embryophyta</taxon>
        <taxon>Tracheophyta</taxon>
        <taxon>Spermatophyta</taxon>
        <taxon>Magnoliopsida</taxon>
        <taxon>eudicotyledons</taxon>
        <taxon>Gunneridae</taxon>
        <taxon>Pentapetalae</taxon>
        <taxon>asterids</taxon>
        <taxon>lamiids</taxon>
        <taxon>Lamiales</taxon>
        <taxon>Oleaceae</taxon>
        <taxon>Forsythieae</taxon>
        <taxon>Abeliophyllum</taxon>
    </lineage>
</organism>
<comment type="caution">
    <text evidence="1">The sequence shown here is derived from an EMBL/GenBank/DDBJ whole genome shotgun (WGS) entry which is preliminary data.</text>
</comment>
<dbReference type="AlphaFoldDB" id="A0ABD1W0H5"/>
<proteinExistence type="predicted"/>
<name>A0ABD1W0H5_9LAMI</name>
<gene>
    <name evidence="1" type="ORF">Adt_03401</name>
</gene>
<reference evidence="2" key="1">
    <citation type="submission" date="2024-07" db="EMBL/GenBank/DDBJ databases">
        <title>Two chromosome-level genome assemblies of Korean endemic species Abeliophyllum distichum and Forsythia ovata (Oleaceae).</title>
        <authorList>
            <person name="Jang H."/>
        </authorList>
    </citation>
    <scope>NUCLEOTIDE SEQUENCE [LARGE SCALE GENOMIC DNA]</scope>
</reference>
<accession>A0ABD1W0H5</accession>
<evidence type="ECO:0000313" key="1">
    <source>
        <dbReference type="EMBL" id="KAL2542423.1"/>
    </source>
</evidence>
<protein>
    <submittedName>
        <fullName evidence="1">Uncharacterized protein</fullName>
    </submittedName>
</protein>